<keyword evidence="2" id="KW-0624">Polysaccharide degradation</keyword>
<dbReference type="InterPro" id="IPR023296">
    <property type="entry name" value="Glyco_hydro_beta-prop_sf"/>
</dbReference>
<dbReference type="Gene3D" id="2.60.40.10">
    <property type="entry name" value="Immunoglobulins"/>
    <property type="match status" value="1"/>
</dbReference>
<dbReference type="OrthoDB" id="9758923at2"/>
<evidence type="ECO:0000313" key="9">
    <source>
        <dbReference type="EMBL" id="OUN89907.1"/>
    </source>
</evidence>
<dbReference type="CDD" id="cd00063">
    <property type="entry name" value="FN3"/>
    <property type="match status" value="1"/>
</dbReference>
<dbReference type="SUPFAM" id="SSF49265">
    <property type="entry name" value="Fibronectin type III"/>
    <property type="match status" value="1"/>
</dbReference>
<dbReference type="GO" id="GO:0045493">
    <property type="term" value="P:xylan catabolic process"/>
    <property type="evidence" value="ECO:0007669"/>
    <property type="project" value="UniProtKB-KW"/>
</dbReference>
<comment type="similarity">
    <text evidence="1 6">Belongs to the glycosyl hydrolase 43 family.</text>
</comment>
<dbReference type="InterPro" id="IPR000421">
    <property type="entry name" value="FA58C"/>
</dbReference>
<dbReference type="RefSeq" id="WP_094334782.1">
    <property type="nucleotide sequence ID" value="NZ_NFIE01000001.1"/>
</dbReference>
<accession>A0A1Y3Y346</accession>
<gene>
    <name evidence="9" type="ORF">B5G02_00705</name>
</gene>
<feature type="domain" description="F5/8 type C" evidence="7">
    <location>
        <begin position="330"/>
        <end position="495"/>
    </location>
</feature>
<proteinExistence type="inferred from homology"/>
<dbReference type="Pfam" id="PF04616">
    <property type="entry name" value="Glyco_hydro_43"/>
    <property type="match status" value="1"/>
</dbReference>
<keyword evidence="5 6" id="KW-0326">Glycosidase</keyword>
<evidence type="ECO:0000256" key="4">
    <source>
        <dbReference type="ARBA" id="ARBA00023277"/>
    </source>
</evidence>
<dbReference type="PANTHER" id="PTHR43772:SF2">
    <property type="entry name" value="PUTATIVE (AFU_ORTHOLOGUE AFUA_2G04480)-RELATED"/>
    <property type="match status" value="1"/>
</dbReference>
<name>A0A1Y3Y346_9ACTN</name>
<dbReference type="AlphaFoldDB" id="A0A1Y3Y346"/>
<dbReference type="Gene3D" id="2.115.10.20">
    <property type="entry name" value="Glycosyl hydrolase domain, family 43"/>
    <property type="match status" value="1"/>
</dbReference>
<dbReference type="Gene3D" id="2.60.120.260">
    <property type="entry name" value="Galactose-binding domain-like"/>
    <property type="match status" value="1"/>
</dbReference>
<comment type="caution">
    <text evidence="9">The sequence shown here is derived from an EMBL/GenBank/DDBJ whole genome shotgun (WGS) entry which is preliminary data.</text>
</comment>
<dbReference type="InterPro" id="IPR013783">
    <property type="entry name" value="Ig-like_fold"/>
</dbReference>
<protein>
    <submittedName>
        <fullName evidence="9">Glycoside hydrolase</fullName>
    </submittedName>
</protein>
<organism evidence="9 10">
    <name type="scientific">[Collinsella] massiliensis</name>
    <dbReference type="NCBI Taxonomy" id="1232426"/>
    <lineage>
        <taxon>Bacteria</taxon>
        <taxon>Bacillati</taxon>
        <taxon>Actinomycetota</taxon>
        <taxon>Coriobacteriia</taxon>
        <taxon>Coriobacteriales</taxon>
        <taxon>Coriobacteriaceae</taxon>
        <taxon>Enorma</taxon>
    </lineage>
</organism>
<dbReference type="InterPro" id="IPR036116">
    <property type="entry name" value="FN3_sf"/>
</dbReference>
<dbReference type="SUPFAM" id="SSF75005">
    <property type="entry name" value="Arabinanase/levansucrase/invertase"/>
    <property type="match status" value="1"/>
</dbReference>
<evidence type="ECO:0000256" key="2">
    <source>
        <dbReference type="ARBA" id="ARBA00022651"/>
    </source>
</evidence>
<dbReference type="InterPro" id="IPR006710">
    <property type="entry name" value="Glyco_hydro_43"/>
</dbReference>
<keyword evidence="10" id="KW-1185">Reference proteome</keyword>
<evidence type="ECO:0000256" key="6">
    <source>
        <dbReference type="RuleBase" id="RU361187"/>
    </source>
</evidence>
<keyword evidence="3 6" id="KW-0378">Hydrolase</keyword>
<dbReference type="PANTHER" id="PTHR43772">
    <property type="entry name" value="ENDO-1,4-BETA-XYLANASE"/>
    <property type="match status" value="1"/>
</dbReference>
<evidence type="ECO:0000256" key="3">
    <source>
        <dbReference type="ARBA" id="ARBA00022801"/>
    </source>
</evidence>
<dbReference type="GO" id="GO:0004553">
    <property type="term" value="F:hydrolase activity, hydrolyzing O-glycosyl compounds"/>
    <property type="evidence" value="ECO:0007669"/>
    <property type="project" value="InterPro"/>
</dbReference>
<evidence type="ECO:0000313" key="10">
    <source>
        <dbReference type="Proteomes" id="UP000195781"/>
    </source>
</evidence>
<dbReference type="SUPFAM" id="SSF49785">
    <property type="entry name" value="Galactose-binding domain-like"/>
    <property type="match status" value="1"/>
</dbReference>
<dbReference type="InterPro" id="IPR003961">
    <property type="entry name" value="FN3_dom"/>
</dbReference>
<sequence length="588" mass="64818">MTRTFCNPLDLPYRYQDKIAPGKQAEWRFREAADPTVIAWEGYYLLFASMSGGFWYSTDLITWEFKATPELPIEDYAPDVRLIDGAVVFCASKRGQLCTFFASTDPVHMPFEPVATTMEFWDPDLFQDDDGRIYLYWGCTSTEPVWGIELERGTFAPIGEKVAVVPECEAEHGWERKGENNHLEEPKTEMERMIRARTGTKPFIEGAYMTKHDGRYYLQYAAPGTENNVYADGVYVGESPLGPFTYQAWNPFSSNPGGFMQGAGHGSTFQDVHGNWWHASTMRISVNEKFERRVGLFPCYFDAAGTMHCDQRLACYPQVVPEGERAYDEAAEPAWMLLSKGAGVAASASSAEESHEPGLAADEDCRTWWAAAADDADPWVMLDMGAVREVYAIQVNLADHAIPASDTPEEEFVDSGAFFKRIITVEDQPARYLLEVSADGAAWEAVLDLRDGAADRPHAYVELDAPVSARYVRVSHLTAPLGGRPAVSGIRVFGRAAGIERPAAVESVRAARTEGGLSADLVWEPVPGAQGYIVRYGLSPQALYGSWELTDGSLGMHTLTTLNAGEGYSVRIDSFNEAGVTPGEPASC</sequence>
<dbReference type="CDD" id="cd08982">
    <property type="entry name" value="GH43-like"/>
    <property type="match status" value="1"/>
</dbReference>
<dbReference type="Pfam" id="PF22633">
    <property type="entry name" value="F5_F8_type_C_2"/>
    <property type="match status" value="1"/>
</dbReference>
<evidence type="ECO:0000259" key="7">
    <source>
        <dbReference type="PROSITE" id="PS50022"/>
    </source>
</evidence>
<keyword evidence="4" id="KW-0119">Carbohydrate metabolism</keyword>
<evidence type="ECO:0000256" key="5">
    <source>
        <dbReference type="ARBA" id="ARBA00023295"/>
    </source>
</evidence>
<dbReference type="PROSITE" id="PS50022">
    <property type="entry name" value="FA58C_3"/>
    <property type="match status" value="1"/>
</dbReference>
<dbReference type="PROSITE" id="PS50853">
    <property type="entry name" value="FN3"/>
    <property type="match status" value="1"/>
</dbReference>
<reference evidence="10" key="1">
    <citation type="submission" date="2017-04" db="EMBL/GenBank/DDBJ databases">
        <title>Function of individual gut microbiota members based on whole genome sequencing of pure cultures obtained from chicken caecum.</title>
        <authorList>
            <person name="Medvecky M."/>
            <person name="Cejkova D."/>
            <person name="Polansky O."/>
            <person name="Karasova D."/>
            <person name="Kubasova T."/>
            <person name="Cizek A."/>
            <person name="Rychlik I."/>
        </authorList>
    </citation>
    <scope>NUCLEOTIDE SEQUENCE [LARGE SCALE GENOMIC DNA]</scope>
    <source>
        <strain evidence="10">An5</strain>
    </source>
</reference>
<dbReference type="Proteomes" id="UP000195781">
    <property type="component" value="Unassembled WGS sequence"/>
</dbReference>
<dbReference type="InterPro" id="IPR052176">
    <property type="entry name" value="Glycosyl_Hydrlase_43_Enz"/>
</dbReference>
<keyword evidence="2" id="KW-0858">Xylan degradation</keyword>
<dbReference type="InterPro" id="IPR008979">
    <property type="entry name" value="Galactose-bd-like_sf"/>
</dbReference>
<evidence type="ECO:0000259" key="8">
    <source>
        <dbReference type="PROSITE" id="PS50853"/>
    </source>
</evidence>
<feature type="domain" description="Fibronectin type-III" evidence="8">
    <location>
        <begin position="504"/>
        <end position="588"/>
    </location>
</feature>
<dbReference type="EMBL" id="NFIE01000001">
    <property type="protein sequence ID" value="OUN89907.1"/>
    <property type="molecule type" value="Genomic_DNA"/>
</dbReference>
<evidence type="ECO:0000256" key="1">
    <source>
        <dbReference type="ARBA" id="ARBA00009865"/>
    </source>
</evidence>